<feature type="region of interest" description="Disordered" evidence="2">
    <location>
        <begin position="561"/>
        <end position="585"/>
    </location>
</feature>
<feature type="region of interest" description="Disordered" evidence="2">
    <location>
        <begin position="116"/>
        <end position="156"/>
    </location>
</feature>
<sequence length="1304" mass="150191">MSNNSFDTDDIDDLLNSFDSDKSDAKKSSSKTKKKENSNSKLDEEAITNKDIDLNEDSSSWNSNNLETSNKKQNLFLDSNTDKSKIKSPMLQAKITLTDDSNSVPDLPIEKENVFMEEQNKSSNNKKKLPWEINIDDDEENNEENNLESKYSSTSKIPKKLPWGELLEGKTEEEIDLTKEGRFNTTSRLPPQKNKLPWDINLEDNSVSIAKPANEVNHSGTELGKTRETSPSIKPFSKSTVDEFGNDDILSSLGFNENVKKVKASAADSVKPINAIRSDYASPIPNNLLTQQDVKKKEEEDILPDFLKDTSNNQGRRRRPPTNSGTDYNLSKEKKNLFDFEIDVGNNKIQTLFTQELPFLDANPISKLPFFLDKSDKDTLIKDKVEKDNNSFTANNEISAKKKLPFEKSTSEKSFEHNVEDKVSKVEKQFSGVPVENHLSDVESNLTKKKTKNVVSKKKEKSKLAVKVKQHSSSQSSSLLSNSRSDSSESSLISANNSISDANEKNEVDEKSLLSSALSEEDAEKKIEINNVSNKKTAKIRKSTKTSSISLSSSSESSIVSFQADKSSENSEPISLSQDSEKSDDTGLQFIKKLANINKNLKEEEKVNEKEKLKKIPILKEVEKIKTLSDKKNEEREKKIGKKKNSALENIKSSSSSVSSKKESSSISKGKKSSNGKIAKNLDEIDDKDLQKKIKSRLKNINESSIELTTGDEKFESYLHKKPHNTESLHQTFECQSCILKKNDTQNELQLLQKKIKELSLEKVQILNKKNLELEEMKIKLTKENLENLEKVKKLNLEEIQKLKNLNFEELKNLKTFYLEEVDKLNNLKGQEENLRFKALEDELKKSYEFEIDALKIKNIQTISQLKQVHVDELKKVIYNGEAAEKLFSLVGKVENSSNFVSNLQKKIENDHDYSIKERETAFQEREKHIANMQENALAQQIEIEKERDRVYQIMKKFEVNLMEVNNRREEERKKLVSDTVKFEKEKDEFNVEHNNEIRQLRMEKVDFIKSKEEWNTEKKKLMSQIFEEKKNLTTEKLVLDAKKEEILNLEAELNFKKNKEEEEIKIFKDLISKENTTLKEKRFELERNLSIFKFEKLKFEASKSKLDCEISIFDDEKENIEKIVKDSKNLYQETLKERKSAQLIKTEGEISAAALEQMKCDVENQRKRILDERIVAAQERGKYFFRVAEKKNHFIQNKEKQPKASKNSIYVKLNRSELEETKLNKSKSIKKISFFEESIDAKRKSVENTETSNNLNNQVIELDKKLNTYLLDLEKNEIVLEKQFSQLNNITNYGRGKKFHLTT</sequence>
<name>A0AAD5XZE9_9FUNG</name>
<feature type="region of interest" description="Disordered" evidence="2">
    <location>
        <begin position="211"/>
        <end position="239"/>
    </location>
</feature>
<organism evidence="4 5">
    <name type="scientific">Clydaea vesicula</name>
    <dbReference type="NCBI Taxonomy" id="447962"/>
    <lineage>
        <taxon>Eukaryota</taxon>
        <taxon>Fungi</taxon>
        <taxon>Fungi incertae sedis</taxon>
        <taxon>Chytridiomycota</taxon>
        <taxon>Chytridiomycota incertae sedis</taxon>
        <taxon>Chytridiomycetes</taxon>
        <taxon>Lobulomycetales</taxon>
        <taxon>Lobulomycetaceae</taxon>
        <taxon>Clydaea</taxon>
    </lineage>
</organism>
<feature type="coiled-coil region" evidence="1">
    <location>
        <begin position="742"/>
        <end position="828"/>
    </location>
</feature>
<comment type="caution">
    <text evidence="4">The sequence shown here is derived from an EMBL/GenBank/DDBJ whole genome shotgun (WGS) entry which is preliminary data.</text>
</comment>
<feature type="compositionally biased region" description="Low complexity" evidence="2">
    <location>
        <begin position="649"/>
        <end position="668"/>
    </location>
</feature>
<feature type="compositionally biased region" description="Basic and acidic residues" evidence="2">
    <location>
        <begin position="502"/>
        <end position="512"/>
    </location>
</feature>
<feature type="region of interest" description="Disordered" evidence="2">
    <location>
        <begin position="299"/>
        <end position="330"/>
    </location>
</feature>
<keyword evidence="1" id="KW-0175">Coiled coil</keyword>
<evidence type="ECO:0000259" key="3">
    <source>
        <dbReference type="Pfam" id="PF21007"/>
    </source>
</evidence>
<dbReference type="Pfam" id="PF21007">
    <property type="entry name" value="FBF1"/>
    <property type="match status" value="1"/>
</dbReference>
<feature type="region of interest" description="Disordered" evidence="2">
    <location>
        <begin position="177"/>
        <end position="198"/>
    </location>
</feature>
<gene>
    <name evidence="4" type="ORF">HK099_000050</name>
</gene>
<feature type="coiled-coil region" evidence="1">
    <location>
        <begin position="930"/>
        <end position="975"/>
    </location>
</feature>
<feature type="coiled-coil region" evidence="1">
    <location>
        <begin position="1012"/>
        <end position="1060"/>
    </location>
</feature>
<feature type="domain" description="Fas-binding factor 1 C-terminal" evidence="3">
    <location>
        <begin position="844"/>
        <end position="1283"/>
    </location>
</feature>
<feature type="compositionally biased region" description="Low complexity" evidence="2">
    <location>
        <begin position="472"/>
        <end position="501"/>
    </location>
</feature>
<evidence type="ECO:0000256" key="2">
    <source>
        <dbReference type="SAM" id="MobiDB-lite"/>
    </source>
</evidence>
<feature type="compositionally biased region" description="Basic and acidic residues" evidence="2">
    <location>
        <begin position="35"/>
        <end position="53"/>
    </location>
</feature>
<evidence type="ECO:0000313" key="5">
    <source>
        <dbReference type="Proteomes" id="UP001211065"/>
    </source>
</evidence>
<proteinExistence type="predicted"/>
<evidence type="ECO:0000313" key="4">
    <source>
        <dbReference type="EMBL" id="KAJ3227796.1"/>
    </source>
</evidence>
<feature type="region of interest" description="Disordered" evidence="2">
    <location>
        <begin position="1"/>
        <end position="84"/>
    </location>
</feature>
<evidence type="ECO:0000256" key="1">
    <source>
        <dbReference type="SAM" id="Coils"/>
    </source>
</evidence>
<feature type="compositionally biased region" description="Polar residues" evidence="2">
    <location>
        <begin position="57"/>
        <end position="79"/>
    </location>
</feature>
<feature type="compositionally biased region" description="Basic residues" evidence="2">
    <location>
        <begin position="447"/>
        <end position="470"/>
    </location>
</feature>
<feature type="region of interest" description="Disordered" evidence="2">
    <location>
        <begin position="630"/>
        <end position="680"/>
    </location>
</feature>
<accession>A0AAD5XZE9</accession>
<keyword evidence="5" id="KW-1185">Reference proteome</keyword>
<dbReference type="InterPro" id="IPR049390">
    <property type="entry name" value="FBF1_C"/>
</dbReference>
<reference evidence="4" key="1">
    <citation type="submission" date="2020-05" db="EMBL/GenBank/DDBJ databases">
        <title>Phylogenomic resolution of chytrid fungi.</title>
        <authorList>
            <person name="Stajich J.E."/>
            <person name="Amses K."/>
            <person name="Simmons R."/>
            <person name="Seto K."/>
            <person name="Myers J."/>
            <person name="Bonds A."/>
            <person name="Quandt C.A."/>
            <person name="Barry K."/>
            <person name="Liu P."/>
            <person name="Grigoriev I."/>
            <person name="Longcore J.E."/>
            <person name="James T.Y."/>
        </authorList>
    </citation>
    <scope>NUCLEOTIDE SEQUENCE</scope>
    <source>
        <strain evidence="4">JEL0476</strain>
    </source>
</reference>
<dbReference type="EMBL" id="JADGJW010000010">
    <property type="protein sequence ID" value="KAJ3227796.1"/>
    <property type="molecule type" value="Genomic_DNA"/>
</dbReference>
<feature type="compositionally biased region" description="Acidic residues" evidence="2">
    <location>
        <begin position="134"/>
        <end position="146"/>
    </location>
</feature>
<feature type="region of interest" description="Disordered" evidence="2">
    <location>
        <begin position="441"/>
        <end position="520"/>
    </location>
</feature>
<protein>
    <recommendedName>
        <fullName evidence="3">Fas-binding factor 1 C-terminal domain-containing protein</fullName>
    </recommendedName>
</protein>
<dbReference type="Proteomes" id="UP001211065">
    <property type="component" value="Unassembled WGS sequence"/>
</dbReference>